<feature type="compositionally biased region" description="Basic and acidic residues" evidence="5">
    <location>
        <begin position="240"/>
        <end position="250"/>
    </location>
</feature>
<feature type="transmembrane region" description="Helical" evidence="6">
    <location>
        <begin position="209"/>
        <end position="233"/>
    </location>
</feature>
<feature type="region of interest" description="Disordered" evidence="5">
    <location>
        <begin position="240"/>
        <end position="322"/>
    </location>
</feature>
<evidence type="ECO:0000256" key="5">
    <source>
        <dbReference type="SAM" id="MobiDB-lite"/>
    </source>
</evidence>
<evidence type="ECO:0000313" key="8">
    <source>
        <dbReference type="EMBL" id="PVI04422.1"/>
    </source>
</evidence>
<keyword evidence="2 6" id="KW-0812">Transmembrane</keyword>
<comment type="subcellular location">
    <subcellularLocation>
        <location evidence="1">Membrane</location>
        <topology evidence="1">Single-pass membrane protein</topology>
    </subcellularLocation>
</comment>
<organism evidence="8 9">
    <name type="scientific">Periconia macrospinosa</name>
    <dbReference type="NCBI Taxonomy" id="97972"/>
    <lineage>
        <taxon>Eukaryota</taxon>
        <taxon>Fungi</taxon>
        <taxon>Dikarya</taxon>
        <taxon>Ascomycota</taxon>
        <taxon>Pezizomycotina</taxon>
        <taxon>Dothideomycetes</taxon>
        <taxon>Pleosporomycetidae</taxon>
        <taxon>Pleosporales</taxon>
        <taxon>Massarineae</taxon>
        <taxon>Periconiaceae</taxon>
        <taxon>Periconia</taxon>
    </lineage>
</organism>
<name>A0A2V1E2P3_9PLEO</name>
<protein>
    <recommendedName>
        <fullName evidence="10">Mid2 domain-containing protein</fullName>
    </recommendedName>
</protein>
<reference evidence="8 9" key="1">
    <citation type="journal article" date="2018" name="Sci. Rep.">
        <title>Comparative genomics provides insights into the lifestyle and reveals functional heterogeneity of dark septate endophytic fungi.</title>
        <authorList>
            <person name="Knapp D.G."/>
            <person name="Nemeth J.B."/>
            <person name="Barry K."/>
            <person name="Hainaut M."/>
            <person name="Henrissat B."/>
            <person name="Johnson J."/>
            <person name="Kuo A."/>
            <person name="Lim J.H.P."/>
            <person name="Lipzen A."/>
            <person name="Nolan M."/>
            <person name="Ohm R.A."/>
            <person name="Tamas L."/>
            <person name="Grigoriev I.V."/>
            <person name="Spatafora J.W."/>
            <person name="Nagy L.G."/>
            <person name="Kovacs G.M."/>
        </authorList>
    </citation>
    <scope>NUCLEOTIDE SEQUENCE [LARGE SCALE GENOMIC DNA]</scope>
    <source>
        <strain evidence="8 9">DSE2036</strain>
    </source>
</reference>
<keyword evidence="9" id="KW-1185">Reference proteome</keyword>
<feature type="compositionally biased region" description="Low complexity" evidence="5">
    <location>
        <begin position="149"/>
        <end position="173"/>
    </location>
</feature>
<dbReference type="GO" id="GO:0016020">
    <property type="term" value="C:membrane"/>
    <property type="evidence" value="ECO:0007669"/>
    <property type="project" value="UniProtKB-SubCell"/>
</dbReference>
<dbReference type="CDD" id="cd12087">
    <property type="entry name" value="TM_EGFR-like"/>
    <property type="match status" value="1"/>
</dbReference>
<feature type="region of interest" description="Disordered" evidence="5">
    <location>
        <begin position="145"/>
        <end position="206"/>
    </location>
</feature>
<keyword evidence="4 6" id="KW-0472">Membrane</keyword>
<accession>A0A2V1E2P3</accession>
<dbReference type="InterPro" id="IPR051694">
    <property type="entry name" value="Immunoregulatory_rcpt-like"/>
</dbReference>
<dbReference type="PANTHER" id="PTHR15549:SF26">
    <property type="entry name" value="AXIAL BUDDING PATTERN PROTEIN 2-RELATED"/>
    <property type="match status" value="1"/>
</dbReference>
<sequence length="322" mass="34722">MINAMRWNALGTWLLAGLITQPVRCEFTTPRSDVKDNTESFTVGDVLPIAWNSGWEQGLSKQPDMVDLWVTWFNRGGYTVKLKANISTKNAGTFNWTIDVPNDKIEGKNSESSYVLRFLNHTESESYPPTPEMLPSKGFILHPSQKAVTTPEPSQTTSSTSPSTPSTTPSTTPSKPPNAESASVDPAAPSGTPQTSSKSEPSKKGSNTAAIAGGVLGSLVGVALILVGVLALLKRKRKQDEAKEGAKHQDTYSGSNGSEIAAGSTVYAHRADAEMYQAPPPVELPAQQHQPQSQQGLKQRPEEPRFEVDGSTPVMTRFSEKN</sequence>
<evidence type="ECO:0000256" key="3">
    <source>
        <dbReference type="ARBA" id="ARBA00022989"/>
    </source>
</evidence>
<feature type="chain" id="PRO_5015922450" description="Mid2 domain-containing protein" evidence="7">
    <location>
        <begin position="26"/>
        <end position="322"/>
    </location>
</feature>
<gene>
    <name evidence="8" type="ORF">DM02DRAFT_624917</name>
</gene>
<keyword evidence="3 6" id="KW-1133">Transmembrane helix</keyword>
<feature type="compositionally biased region" description="Basic and acidic residues" evidence="5">
    <location>
        <begin position="299"/>
        <end position="308"/>
    </location>
</feature>
<dbReference type="STRING" id="97972.A0A2V1E2P3"/>
<dbReference type="GO" id="GO:0071944">
    <property type="term" value="C:cell periphery"/>
    <property type="evidence" value="ECO:0007669"/>
    <property type="project" value="UniProtKB-ARBA"/>
</dbReference>
<feature type="signal peptide" evidence="7">
    <location>
        <begin position="1"/>
        <end position="25"/>
    </location>
</feature>
<feature type="compositionally biased region" description="Low complexity" evidence="5">
    <location>
        <begin position="287"/>
        <end position="298"/>
    </location>
</feature>
<dbReference type="AlphaFoldDB" id="A0A2V1E2P3"/>
<keyword evidence="7" id="KW-0732">Signal</keyword>
<dbReference type="EMBL" id="KZ805321">
    <property type="protein sequence ID" value="PVI04422.1"/>
    <property type="molecule type" value="Genomic_DNA"/>
</dbReference>
<evidence type="ECO:0000256" key="1">
    <source>
        <dbReference type="ARBA" id="ARBA00004167"/>
    </source>
</evidence>
<dbReference type="Proteomes" id="UP000244855">
    <property type="component" value="Unassembled WGS sequence"/>
</dbReference>
<evidence type="ECO:0000256" key="7">
    <source>
        <dbReference type="SAM" id="SignalP"/>
    </source>
</evidence>
<evidence type="ECO:0000313" key="9">
    <source>
        <dbReference type="Proteomes" id="UP000244855"/>
    </source>
</evidence>
<evidence type="ECO:0000256" key="4">
    <source>
        <dbReference type="ARBA" id="ARBA00023136"/>
    </source>
</evidence>
<evidence type="ECO:0000256" key="2">
    <source>
        <dbReference type="ARBA" id="ARBA00022692"/>
    </source>
</evidence>
<dbReference type="PANTHER" id="PTHR15549">
    <property type="entry name" value="PAIRED IMMUNOGLOBULIN-LIKE TYPE 2 RECEPTOR"/>
    <property type="match status" value="1"/>
</dbReference>
<feature type="compositionally biased region" description="Polar residues" evidence="5">
    <location>
        <begin position="191"/>
        <end position="206"/>
    </location>
</feature>
<proteinExistence type="predicted"/>
<evidence type="ECO:0000256" key="6">
    <source>
        <dbReference type="SAM" id="Phobius"/>
    </source>
</evidence>
<dbReference type="OrthoDB" id="3797514at2759"/>
<evidence type="ECO:0008006" key="10">
    <source>
        <dbReference type="Google" id="ProtNLM"/>
    </source>
</evidence>